<keyword evidence="4" id="KW-0479">Metal-binding</keyword>
<dbReference type="InterPro" id="IPR036238">
    <property type="entry name" value="Transglutaminase_C_sf"/>
</dbReference>
<name>A0A3B4YB39_SERLL</name>
<keyword evidence="6" id="KW-0012">Acyltransferase</keyword>
<dbReference type="Gene3D" id="2.60.40.10">
    <property type="entry name" value="Immunoglobulins"/>
    <property type="match status" value="3"/>
</dbReference>
<feature type="active site" evidence="8">
    <location>
        <position position="357"/>
    </location>
</feature>
<keyword evidence="3" id="KW-0808">Transferase</keyword>
<dbReference type="InterPro" id="IPR014756">
    <property type="entry name" value="Ig_E-set"/>
</dbReference>
<evidence type="ECO:0000256" key="5">
    <source>
        <dbReference type="ARBA" id="ARBA00022837"/>
    </source>
</evidence>
<evidence type="ECO:0000256" key="2">
    <source>
        <dbReference type="ARBA" id="ARBA00005968"/>
    </source>
</evidence>
<evidence type="ECO:0000256" key="8">
    <source>
        <dbReference type="PIRSR" id="PIRSR000459-1"/>
    </source>
</evidence>
<dbReference type="InterPro" id="IPR023608">
    <property type="entry name" value="Transglutaminase_animal"/>
</dbReference>
<comment type="cofactor">
    <cofactor evidence="1">
        <name>Ca(2+)</name>
        <dbReference type="ChEBI" id="CHEBI:29108"/>
    </cofactor>
</comment>
<feature type="active site" evidence="8">
    <location>
        <position position="276"/>
    </location>
</feature>
<dbReference type="PANTHER" id="PTHR11590">
    <property type="entry name" value="PROTEIN-GLUTAMINE GAMMA-GLUTAMYLTRANSFERASE"/>
    <property type="match status" value="1"/>
</dbReference>
<dbReference type="InterPro" id="IPR038765">
    <property type="entry name" value="Papain-like_cys_pep_sf"/>
</dbReference>
<reference evidence="11" key="1">
    <citation type="submission" date="2025-08" db="UniProtKB">
        <authorList>
            <consortium name="Ensembl"/>
        </authorList>
    </citation>
    <scope>IDENTIFICATION</scope>
</reference>
<dbReference type="SUPFAM" id="SSF81296">
    <property type="entry name" value="E set domains"/>
    <property type="match status" value="1"/>
</dbReference>
<feature type="domain" description="Transglutaminase-like" evidence="10">
    <location>
        <begin position="268"/>
        <end position="360"/>
    </location>
</feature>
<organism evidence="11 12">
    <name type="scientific">Seriola lalandi dorsalis</name>
    <dbReference type="NCBI Taxonomy" id="1841481"/>
    <lineage>
        <taxon>Eukaryota</taxon>
        <taxon>Metazoa</taxon>
        <taxon>Chordata</taxon>
        <taxon>Craniata</taxon>
        <taxon>Vertebrata</taxon>
        <taxon>Euteleostomi</taxon>
        <taxon>Actinopterygii</taxon>
        <taxon>Neopterygii</taxon>
        <taxon>Teleostei</taxon>
        <taxon>Neoteleostei</taxon>
        <taxon>Acanthomorphata</taxon>
        <taxon>Carangaria</taxon>
        <taxon>Carangiformes</taxon>
        <taxon>Carangidae</taxon>
        <taxon>Seriola</taxon>
    </lineage>
</organism>
<evidence type="ECO:0000256" key="4">
    <source>
        <dbReference type="ARBA" id="ARBA00022723"/>
    </source>
</evidence>
<dbReference type="GO" id="GO:0005739">
    <property type="term" value="C:mitochondrion"/>
    <property type="evidence" value="ECO:0007669"/>
    <property type="project" value="TreeGrafter"/>
</dbReference>
<dbReference type="GO" id="GO:0007399">
    <property type="term" value="P:nervous system development"/>
    <property type="evidence" value="ECO:0007669"/>
    <property type="project" value="UniProtKB-ARBA"/>
</dbReference>
<reference evidence="11" key="2">
    <citation type="submission" date="2025-09" db="UniProtKB">
        <authorList>
            <consortium name="Ensembl"/>
        </authorList>
    </citation>
    <scope>IDENTIFICATION</scope>
</reference>
<dbReference type="InterPro" id="IPR036985">
    <property type="entry name" value="Transglutaminase-like_sf"/>
</dbReference>
<sequence length="683" mass="76746">PRTSPGSTRSASGLVNLEAHDNHLYHETQGLSEKHLVVRRGKPFKFTLMFDNQWHPYTESLVLEVRLGIESIFHFSDEQLSTRDWTAKINPGNMHSESVTIHLCSPVLSPVGVYDLLLHIETAQYRRSYAVGVFVLLCNPWLIHDPVYMSDNDHIQEYIKSDYGVIFMGTNLNICQRPWSFGQYEPGVLEACLKLLQVSPQHFHDKFGDYTHRGDPVYISRVVCAMVNCQDDLGILQGKWQGSCEDGVRPTEWSGSADILQRWVSSNFSPVRYGQCWVFASVLCTVMRVLGIPSRVVTVFNAAHDCNSNGKIEEYYSSTGEKLNMSRDSIWNFHVWVECWMRRPDLSEEFDGWQVVDPTPQEKSAGTYRCGPCSVAAVQHRVLGNAFDTPFICASVDADVERLIVRSGAVVSRKVNKEVVGQLIYTKSIGSDSPENLTQTYKSKKGKRRSLETDRKCREEVGEAGSQTGNFLEVSLKLDGEPIMGESIRVSVTVTNQTSNPRVLMEYLNAQIKEYNSHAQESFWKTQKEVHLNPHDGKEAFLKLQHTIPPSEYESAVAGDDIVNLSVVMEDVGTEERVLDSQEFNLTSPEINIEIEGRDSIQMRSEHTVQVSFTNKFTKALRGAVLTVEGSGLLKGKHEPGEKIEKQVSIMASSPGTKLLMAKFSHSNSPNAVSRTFHKVTVT</sequence>
<dbReference type="Pfam" id="PF00927">
    <property type="entry name" value="Transglut_C"/>
    <property type="match status" value="1"/>
</dbReference>
<keyword evidence="12" id="KW-1185">Reference proteome</keyword>
<dbReference type="PIRSF" id="PIRSF000459">
    <property type="entry name" value="TGM_EBP42"/>
    <property type="match status" value="1"/>
</dbReference>
<dbReference type="GeneTree" id="ENSGT01050000244866"/>
<dbReference type="SMART" id="SM00460">
    <property type="entry name" value="TGc"/>
    <property type="match status" value="1"/>
</dbReference>
<dbReference type="GO" id="GO:0003810">
    <property type="term" value="F:protein-glutamine gamma-glutamyltransferase activity"/>
    <property type="evidence" value="ECO:0007669"/>
    <property type="project" value="UniProtKB-EC"/>
</dbReference>
<dbReference type="EC" id="2.3.2.13" evidence="7"/>
<accession>A0A3B4YB39</accession>
<protein>
    <recommendedName>
        <fullName evidence="7">protein-glutamine gamma-glutamyltransferase</fullName>
        <ecNumber evidence="7">2.3.2.13</ecNumber>
    </recommendedName>
</protein>
<dbReference type="InterPro" id="IPR013783">
    <property type="entry name" value="Ig-like_fold"/>
</dbReference>
<comment type="similarity">
    <text evidence="2">Belongs to the transglutaminase superfamily. Transglutaminase family.</text>
</comment>
<dbReference type="Pfam" id="PF01841">
    <property type="entry name" value="Transglut_core"/>
    <property type="match status" value="1"/>
</dbReference>
<evidence type="ECO:0000256" key="1">
    <source>
        <dbReference type="ARBA" id="ARBA00001913"/>
    </source>
</evidence>
<feature type="region of interest" description="Disordered" evidence="9">
    <location>
        <begin position="434"/>
        <end position="455"/>
    </location>
</feature>
<evidence type="ECO:0000259" key="10">
    <source>
        <dbReference type="SMART" id="SM00460"/>
    </source>
</evidence>
<evidence type="ECO:0000256" key="3">
    <source>
        <dbReference type="ARBA" id="ARBA00022679"/>
    </source>
</evidence>
<evidence type="ECO:0000256" key="6">
    <source>
        <dbReference type="ARBA" id="ARBA00023315"/>
    </source>
</evidence>
<feature type="active site" evidence="8">
    <location>
        <position position="334"/>
    </location>
</feature>
<dbReference type="Pfam" id="PF00868">
    <property type="entry name" value="Transglut_N"/>
    <property type="match status" value="1"/>
</dbReference>
<dbReference type="InterPro" id="IPR008958">
    <property type="entry name" value="Transglutaminase_C"/>
</dbReference>
<keyword evidence="5" id="KW-0106">Calcium</keyword>
<dbReference type="InterPro" id="IPR002931">
    <property type="entry name" value="Transglutaminase-like"/>
</dbReference>
<dbReference type="InterPro" id="IPR050779">
    <property type="entry name" value="Transglutaminase"/>
</dbReference>
<evidence type="ECO:0000313" key="12">
    <source>
        <dbReference type="Proteomes" id="UP000261360"/>
    </source>
</evidence>
<evidence type="ECO:0000256" key="7">
    <source>
        <dbReference type="ARBA" id="ARBA00024222"/>
    </source>
</evidence>
<dbReference type="SUPFAM" id="SSF49309">
    <property type="entry name" value="Transglutaminase, two C-terminal domains"/>
    <property type="match status" value="2"/>
</dbReference>
<dbReference type="GO" id="GO:0046872">
    <property type="term" value="F:metal ion binding"/>
    <property type="evidence" value="ECO:0007669"/>
    <property type="project" value="UniProtKB-KW"/>
</dbReference>
<dbReference type="SUPFAM" id="SSF54001">
    <property type="entry name" value="Cysteine proteinases"/>
    <property type="match status" value="1"/>
</dbReference>
<proteinExistence type="inferred from homology"/>
<dbReference type="PANTHER" id="PTHR11590:SF80">
    <property type="entry name" value="TRANSGLUTAMINASE 5,-LIKE"/>
    <property type="match status" value="1"/>
</dbReference>
<evidence type="ECO:0000256" key="9">
    <source>
        <dbReference type="SAM" id="MobiDB-lite"/>
    </source>
</evidence>
<dbReference type="Proteomes" id="UP000261360">
    <property type="component" value="Unplaced"/>
</dbReference>
<dbReference type="FunFam" id="3.90.260.10:FF:000001">
    <property type="entry name" value="Protein-glutamine gamma-glutamyltransferase 2"/>
    <property type="match status" value="1"/>
</dbReference>
<dbReference type="Gene3D" id="3.90.260.10">
    <property type="entry name" value="Transglutaminase-like"/>
    <property type="match status" value="1"/>
</dbReference>
<dbReference type="Ensembl" id="ENSSLDT00000025991.1">
    <property type="protein sequence ID" value="ENSSLDP00000025203.1"/>
    <property type="gene ID" value="ENSSLDG00000019550.1"/>
</dbReference>
<dbReference type="InterPro" id="IPR001102">
    <property type="entry name" value="Transglutaminase_N"/>
</dbReference>
<evidence type="ECO:0000313" key="11">
    <source>
        <dbReference type="Ensembl" id="ENSSLDP00000025203.1"/>
    </source>
</evidence>
<dbReference type="AlphaFoldDB" id="A0A3B4YB39"/>